<feature type="region of interest" description="Disordered" evidence="1">
    <location>
        <begin position="126"/>
        <end position="146"/>
    </location>
</feature>
<proteinExistence type="predicted"/>
<sequence length="520" mass="56608">MKSSRLAVITACAALLAGAPLPAAAQVEPPAAVSAALRRGAADGPGGLLRALNEAIRRNPSLVATPDAAAGLARAASQQVSGFVGNNLPVYRSITRTITAAAPEAVRPAVEAAVTREVEGFVRADAQTATPPPSGPAPGAAPGAPGALQGVRLGDFTLYPSVDTAAFHDSNVYATRRSPRADLATVVSPRLSLQSNWDRHWVALNAGLDWTNYASYTSENTLDWRVDGEARLDVTDTTQIFLGALAARDHEDRGSPDSSIFGEEPLAYYDYRAYGGVSQRIGDVVLRAGAALERLEFEDSRTPFGSINNSDRDRNRVTVGALARYDANRFVQPFVEVLGDFRSYDDTFDDFGYQRSSSGWRAGIGARYRLDASLTGEVFAGVMQQNYDDPRFSTVTTPAFNLTLRWRPQRETMLVVYVDRSIEETTQPGAPAYVYSVIGARFEQQIVPNLTGILRASWGRSDFEGVARTDDYIDASAGLRYRLTQNIALGLDYRFTRRDSNVDFADFSRHQIFLRAGFYY</sequence>
<organism evidence="3 4">
    <name type="scientific">Neoroseomonas alkaliterrae</name>
    <dbReference type="NCBI Taxonomy" id="1452450"/>
    <lineage>
        <taxon>Bacteria</taxon>
        <taxon>Pseudomonadati</taxon>
        <taxon>Pseudomonadota</taxon>
        <taxon>Alphaproteobacteria</taxon>
        <taxon>Acetobacterales</taxon>
        <taxon>Acetobacteraceae</taxon>
        <taxon>Neoroseomonas</taxon>
    </lineage>
</organism>
<dbReference type="AlphaFoldDB" id="A0A840Y5F1"/>
<dbReference type="SUPFAM" id="SSF56925">
    <property type="entry name" value="OMPA-like"/>
    <property type="match status" value="1"/>
</dbReference>
<evidence type="ECO:0008006" key="5">
    <source>
        <dbReference type="Google" id="ProtNLM"/>
    </source>
</evidence>
<gene>
    <name evidence="3" type="ORF">FHS88_001448</name>
</gene>
<feature type="chain" id="PRO_5032270384" description="Outer membrane beta-barrel protein" evidence="2">
    <location>
        <begin position="26"/>
        <end position="520"/>
    </location>
</feature>
<accession>A0A840Y5F1</accession>
<dbReference type="Proteomes" id="UP000562254">
    <property type="component" value="Unassembled WGS sequence"/>
</dbReference>
<dbReference type="InterPro" id="IPR011250">
    <property type="entry name" value="OMP/PagP_B-barrel"/>
</dbReference>
<name>A0A840Y5F1_9PROT</name>
<feature type="signal peptide" evidence="2">
    <location>
        <begin position="1"/>
        <end position="25"/>
    </location>
</feature>
<evidence type="ECO:0000313" key="3">
    <source>
        <dbReference type="EMBL" id="MBB5689323.1"/>
    </source>
</evidence>
<feature type="compositionally biased region" description="Low complexity" evidence="1">
    <location>
        <begin position="137"/>
        <end position="146"/>
    </location>
</feature>
<comment type="caution">
    <text evidence="3">The sequence shown here is derived from an EMBL/GenBank/DDBJ whole genome shotgun (WGS) entry which is preliminary data.</text>
</comment>
<dbReference type="Pfam" id="PF10082">
    <property type="entry name" value="BBP2_2"/>
    <property type="match status" value="1"/>
</dbReference>
<dbReference type="RefSeq" id="WP_184483003.1">
    <property type="nucleotide sequence ID" value="NZ_JAAEDJ010000180.1"/>
</dbReference>
<dbReference type="InterPro" id="IPR018759">
    <property type="entry name" value="BBP2_2"/>
</dbReference>
<reference evidence="3 4" key="1">
    <citation type="submission" date="2020-08" db="EMBL/GenBank/DDBJ databases">
        <title>Genomic Encyclopedia of Type Strains, Phase IV (KMG-IV): sequencing the most valuable type-strain genomes for metagenomic binning, comparative biology and taxonomic classification.</title>
        <authorList>
            <person name="Goeker M."/>
        </authorList>
    </citation>
    <scope>NUCLEOTIDE SEQUENCE [LARGE SCALE GENOMIC DNA]</scope>
    <source>
        <strain evidence="3 4">DSM 25895</strain>
    </source>
</reference>
<protein>
    <recommendedName>
        <fullName evidence="5">Outer membrane beta-barrel protein</fullName>
    </recommendedName>
</protein>
<keyword evidence="2" id="KW-0732">Signal</keyword>
<evidence type="ECO:0000313" key="4">
    <source>
        <dbReference type="Proteomes" id="UP000562254"/>
    </source>
</evidence>
<evidence type="ECO:0000256" key="2">
    <source>
        <dbReference type="SAM" id="SignalP"/>
    </source>
</evidence>
<keyword evidence="4" id="KW-1185">Reference proteome</keyword>
<dbReference type="EMBL" id="JACIJE010000003">
    <property type="protein sequence ID" value="MBB5689323.1"/>
    <property type="molecule type" value="Genomic_DNA"/>
</dbReference>
<evidence type="ECO:0000256" key="1">
    <source>
        <dbReference type="SAM" id="MobiDB-lite"/>
    </source>
</evidence>